<dbReference type="GO" id="GO:0003676">
    <property type="term" value="F:nucleic acid binding"/>
    <property type="evidence" value="ECO:0007669"/>
    <property type="project" value="InterPro"/>
</dbReference>
<reference evidence="4" key="2">
    <citation type="submission" date="2025-08" db="UniProtKB">
        <authorList>
            <consortium name="RefSeq"/>
        </authorList>
    </citation>
    <scope>IDENTIFICATION</scope>
    <source>
        <tissue evidence="4">Whole plant</tissue>
    </source>
</reference>
<dbReference type="GeneID" id="107494661"/>
<dbReference type="PROSITE" id="PS50158">
    <property type="entry name" value="ZF_CCHC"/>
    <property type="match status" value="1"/>
</dbReference>
<accession>A0A6P4DNE7</accession>
<dbReference type="InterPro" id="IPR043502">
    <property type="entry name" value="DNA/RNA_pol_sf"/>
</dbReference>
<dbReference type="PANTHER" id="PTHR15503:SF45">
    <property type="entry name" value="RNA-DIRECTED DNA POLYMERASE HOMOLOG"/>
    <property type="match status" value="1"/>
</dbReference>
<dbReference type="InterPro" id="IPR036875">
    <property type="entry name" value="Znf_CCHC_sf"/>
</dbReference>
<evidence type="ECO:0000313" key="4">
    <source>
        <dbReference type="RefSeq" id="XP_015971187.1"/>
    </source>
</evidence>
<name>A0A6P4DNE7_ARADU</name>
<dbReference type="InterPro" id="IPR032567">
    <property type="entry name" value="RTL1-rel"/>
</dbReference>
<organism evidence="3 4">
    <name type="scientific">Arachis duranensis</name>
    <name type="common">Wild peanut</name>
    <dbReference type="NCBI Taxonomy" id="130453"/>
    <lineage>
        <taxon>Eukaryota</taxon>
        <taxon>Viridiplantae</taxon>
        <taxon>Streptophyta</taxon>
        <taxon>Embryophyta</taxon>
        <taxon>Tracheophyta</taxon>
        <taxon>Spermatophyta</taxon>
        <taxon>Magnoliopsida</taxon>
        <taxon>eudicotyledons</taxon>
        <taxon>Gunneridae</taxon>
        <taxon>Pentapetalae</taxon>
        <taxon>rosids</taxon>
        <taxon>fabids</taxon>
        <taxon>Fabales</taxon>
        <taxon>Fabaceae</taxon>
        <taxon>Papilionoideae</taxon>
        <taxon>50 kb inversion clade</taxon>
        <taxon>dalbergioids sensu lato</taxon>
        <taxon>Dalbergieae</taxon>
        <taxon>Pterocarpus clade</taxon>
        <taxon>Arachis</taxon>
    </lineage>
</organism>
<dbReference type="InterPro" id="IPR021109">
    <property type="entry name" value="Peptidase_aspartic_dom_sf"/>
</dbReference>
<dbReference type="SUPFAM" id="SSF56672">
    <property type="entry name" value="DNA/RNA polymerases"/>
    <property type="match status" value="1"/>
</dbReference>
<dbReference type="Gene3D" id="4.10.60.10">
    <property type="entry name" value="Zinc finger, CCHC-type"/>
    <property type="match status" value="1"/>
</dbReference>
<keyword evidence="1" id="KW-0862">Zinc</keyword>
<evidence type="ECO:0000256" key="1">
    <source>
        <dbReference type="PROSITE-ProRule" id="PRU00047"/>
    </source>
</evidence>
<protein>
    <submittedName>
        <fullName evidence="4">Uncharacterized protein LOC107494661</fullName>
    </submittedName>
</protein>
<dbReference type="Gene3D" id="2.40.70.10">
    <property type="entry name" value="Acid Proteases"/>
    <property type="match status" value="1"/>
</dbReference>
<keyword evidence="1" id="KW-0863">Zinc-finger</keyword>
<sequence>MTAMAPLKIWIFSDLVNKVRVVEEYAKMVASSRDTRGGTTSWEHGKYFQPRGQNFKKERHAPQGQGGFGRNTHDQFQYAKGRGNQSKISLDLTCVRCGRFHPNDFCKIGIGGCFNCRLPGHIVRDCTRQKNPNAGQSQHKGRVFTMNARDAAKADPLMRGNCLIGDKILVALYDIGASHSFISFGKVEELGLKVSELAFELHVHTPHQTIVTRLGCRHVGFKLEGRDFVHDLICLPMIGLEIILGFDWLSKNWEKLDQIQVVRNFLEVFSEDISEFPPQREIEFTIELVPGARPVSIALYKMAPIELVELKTHLEELLNKRFIRSSVSPWGAPVLLVKKKDRGMRLCVDYRQLNKVTVKNKYPLPRIDDLMDQLQRAGVFSKID</sequence>
<dbReference type="Pfam" id="PF00098">
    <property type="entry name" value="zf-CCHC"/>
    <property type="match status" value="1"/>
</dbReference>
<dbReference type="CDD" id="cd00303">
    <property type="entry name" value="retropepsin_like"/>
    <property type="match status" value="1"/>
</dbReference>
<dbReference type="InterPro" id="IPR043128">
    <property type="entry name" value="Rev_trsase/Diguanyl_cyclase"/>
</dbReference>
<dbReference type="AlphaFoldDB" id="A0A6P4DNE7"/>
<dbReference type="Proteomes" id="UP000515211">
    <property type="component" value="Chromosome 6"/>
</dbReference>
<dbReference type="KEGG" id="adu:107494661"/>
<gene>
    <name evidence="4" type="primary">LOC107494661</name>
</gene>
<dbReference type="GO" id="GO:0008270">
    <property type="term" value="F:zinc ion binding"/>
    <property type="evidence" value="ECO:0007669"/>
    <property type="project" value="UniProtKB-KW"/>
</dbReference>
<reference evidence="3" key="1">
    <citation type="journal article" date="2016" name="Nat. Genet.">
        <title>The genome sequences of Arachis duranensis and Arachis ipaensis, the diploid ancestors of cultivated peanut.</title>
        <authorList>
            <person name="Bertioli D.J."/>
            <person name="Cannon S.B."/>
            <person name="Froenicke L."/>
            <person name="Huang G."/>
            <person name="Farmer A.D."/>
            <person name="Cannon E.K."/>
            <person name="Liu X."/>
            <person name="Gao D."/>
            <person name="Clevenger J."/>
            <person name="Dash S."/>
            <person name="Ren L."/>
            <person name="Moretzsohn M.C."/>
            <person name="Shirasawa K."/>
            <person name="Huang W."/>
            <person name="Vidigal B."/>
            <person name="Abernathy B."/>
            <person name="Chu Y."/>
            <person name="Niederhuth C.E."/>
            <person name="Umale P."/>
            <person name="Araujo A.C."/>
            <person name="Kozik A."/>
            <person name="Kim K.D."/>
            <person name="Burow M.D."/>
            <person name="Varshney R.K."/>
            <person name="Wang X."/>
            <person name="Zhang X."/>
            <person name="Barkley N."/>
            <person name="Guimaraes P.M."/>
            <person name="Isobe S."/>
            <person name="Guo B."/>
            <person name="Liao B."/>
            <person name="Stalker H.T."/>
            <person name="Schmitz R.J."/>
            <person name="Scheffler B.E."/>
            <person name="Leal-Bertioli S.C."/>
            <person name="Xun X."/>
            <person name="Jackson S.A."/>
            <person name="Michelmore R."/>
            <person name="Ozias-Akins P."/>
        </authorList>
    </citation>
    <scope>NUCLEOTIDE SEQUENCE [LARGE SCALE GENOMIC DNA]</scope>
    <source>
        <strain evidence="3">cv. V14167</strain>
    </source>
</reference>
<evidence type="ECO:0000259" key="2">
    <source>
        <dbReference type="PROSITE" id="PS50158"/>
    </source>
</evidence>
<proteinExistence type="predicted"/>
<dbReference type="SUPFAM" id="SSF50630">
    <property type="entry name" value="Acid proteases"/>
    <property type="match status" value="1"/>
</dbReference>
<feature type="domain" description="CCHC-type" evidence="2">
    <location>
        <begin position="113"/>
        <end position="128"/>
    </location>
</feature>
<dbReference type="SMART" id="SM00343">
    <property type="entry name" value="ZnF_C2HC"/>
    <property type="match status" value="1"/>
</dbReference>
<keyword evidence="1" id="KW-0479">Metal-binding</keyword>
<evidence type="ECO:0000313" key="3">
    <source>
        <dbReference type="Proteomes" id="UP000515211"/>
    </source>
</evidence>
<dbReference type="InterPro" id="IPR001878">
    <property type="entry name" value="Znf_CCHC"/>
</dbReference>
<dbReference type="RefSeq" id="XP_015971187.1">
    <property type="nucleotide sequence ID" value="XM_016115701.1"/>
</dbReference>
<dbReference type="Gene3D" id="3.10.10.10">
    <property type="entry name" value="HIV Type 1 Reverse Transcriptase, subunit A, domain 1"/>
    <property type="match status" value="1"/>
</dbReference>
<dbReference type="PANTHER" id="PTHR15503">
    <property type="entry name" value="LDOC1 RELATED"/>
    <property type="match status" value="1"/>
</dbReference>
<dbReference type="Pfam" id="PF08284">
    <property type="entry name" value="RVP_2"/>
    <property type="match status" value="1"/>
</dbReference>
<keyword evidence="3" id="KW-1185">Reference proteome</keyword>
<dbReference type="Gene3D" id="3.30.70.270">
    <property type="match status" value="1"/>
</dbReference>
<dbReference type="CDD" id="cd01647">
    <property type="entry name" value="RT_LTR"/>
    <property type="match status" value="1"/>
</dbReference>
<dbReference type="SUPFAM" id="SSF57756">
    <property type="entry name" value="Retrovirus zinc finger-like domains"/>
    <property type="match status" value="1"/>
</dbReference>